<protein>
    <recommendedName>
        <fullName evidence="4">J domain-containing protein</fullName>
    </recommendedName>
</protein>
<sequence length="571" mass="62391">MYSTVESAANAEAAGLLYTKGLQSVDAGNLDKGVRLLEKAVRLDPSNTSYAAKHAALARQLKAVRAEQERDRRERETDAGGDGWSDGPRPASPEREQERAGAWHEEHENADESAERAGERTAPFPGRRSLAEMWRTVRRTVASLFRARWATGLGEWALSLLPRDEDRAHRLAYLGHYWLRRLELPLYCAGVVLGVRIACVFPWALFFTACAAAAPLGWLIGRALEIRRRTLAVPIGLHLLFVYSCPYSAAYLYCCVGWLALLAVFRQIALVVTALGLWLWFFPWTTFYLLLFAAWAALTYFEPAPILAITALAAAGWYFPVTIVAIGFFGVAVVLALDRSRFAVVAASAGVLTLVRPKVVAGLCAFCALGFALSARAAIARRLAGLWAGGTDDTEPARPRSGDAAVTHVLGSSTHYEVLALRQSATLGQVRSAYKRMALLLHPDKNTNGGAPAAFERVALAYETIISPQLRARYDYELRFPPSKEDEVEDDEDGHLARAAQSGAEHRGHRRRRHEQQPPSRSEAPPQDEDHRRADRGGAGDRRARAGAPTSPAADGAGGGAGPRRRKGGRK</sequence>
<dbReference type="PRINTS" id="PR00625">
    <property type="entry name" value="JDOMAIN"/>
</dbReference>
<dbReference type="OrthoDB" id="442087at2759"/>
<name>A0A8J6CH55_DIALT</name>
<dbReference type="Gene3D" id="1.10.287.110">
    <property type="entry name" value="DnaJ domain"/>
    <property type="match status" value="1"/>
</dbReference>
<dbReference type="PROSITE" id="PS50076">
    <property type="entry name" value="DNAJ_2"/>
    <property type="match status" value="1"/>
</dbReference>
<dbReference type="GO" id="GO:0071218">
    <property type="term" value="P:cellular response to misfolded protein"/>
    <property type="evidence" value="ECO:0007669"/>
    <property type="project" value="TreeGrafter"/>
</dbReference>
<dbReference type="InterPro" id="IPR036869">
    <property type="entry name" value="J_dom_sf"/>
</dbReference>
<feature type="repeat" description="TPR" evidence="1">
    <location>
        <begin position="14"/>
        <end position="47"/>
    </location>
</feature>
<dbReference type="InterPro" id="IPR019734">
    <property type="entry name" value="TPR_rpt"/>
</dbReference>
<dbReference type="SMART" id="SM00271">
    <property type="entry name" value="DnaJ"/>
    <property type="match status" value="1"/>
</dbReference>
<evidence type="ECO:0000256" key="2">
    <source>
        <dbReference type="SAM" id="MobiDB-lite"/>
    </source>
</evidence>
<evidence type="ECO:0000259" key="4">
    <source>
        <dbReference type="PROSITE" id="PS50076"/>
    </source>
</evidence>
<dbReference type="Proteomes" id="UP000751190">
    <property type="component" value="Unassembled WGS sequence"/>
</dbReference>
<dbReference type="AlphaFoldDB" id="A0A8J6CH55"/>
<dbReference type="InterPro" id="IPR001623">
    <property type="entry name" value="DnaJ_domain"/>
</dbReference>
<dbReference type="PANTHER" id="PTHR43908:SF3">
    <property type="entry name" value="AT29763P-RELATED"/>
    <property type="match status" value="1"/>
</dbReference>
<evidence type="ECO:0000256" key="1">
    <source>
        <dbReference type="PROSITE-ProRule" id="PRU00339"/>
    </source>
</evidence>
<dbReference type="GO" id="GO:0005789">
    <property type="term" value="C:endoplasmic reticulum membrane"/>
    <property type="evidence" value="ECO:0007669"/>
    <property type="project" value="TreeGrafter"/>
</dbReference>
<feature type="transmembrane region" description="Helical" evidence="3">
    <location>
        <begin position="200"/>
        <end position="219"/>
    </location>
</feature>
<proteinExistence type="predicted"/>
<comment type="caution">
    <text evidence="5">The sequence shown here is derived from an EMBL/GenBank/DDBJ whole genome shotgun (WGS) entry which is preliminary data.</text>
</comment>
<dbReference type="EMBL" id="JAGTXO010000001">
    <property type="protein sequence ID" value="KAG8470811.1"/>
    <property type="molecule type" value="Genomic_DNA"/>
</dbReference>
<dbReference type="GO" id="GO:0030544">
    <property type="term" value="F:Hsp70 protein binding"/>
    <property type="evidence" value="ECO:0007669"/>
    <property type="project" value="TreeGrafter"/>
</dbReference>
<feature type="transmembrane region" description="Helical" evidence="3">
    <location>
        <begin position="258"/>
        <end position="281"/>
    </location>
</feature>
<dbReference type="SUPFAM" id="SSF46565">
    <property type="entry name" value="Chaperone J-domain"/>
    <property type="match status" value="1"/>
</dbReference>
<keyword evidence="1" id="KW-0802">TPR repeat</keyword>
<feature type="transmembrane region" description="Helical" evidence="3">
    <location>
        <begin position="317"/>
        <end position="338"/>
    </location>
</feature>
<dbReference type="CDD" id="cd06257">
    <property type="entry name" value="DnaJ"/>
    <property type="match status" value="1"/>
</dbReference>
<feature type="compositionally biased region" description="Basic and acidic residues" evidence="2">
    <location>
        <begin position="92"/>
        <end position="107"/>
    </location>
</feature>
<evidence type="ECO:0000256" key="3">
    <source>
        <dbReference type="SAM" id="Phobius"/>
    </source>
</evidence>
<dbReference type="PANTHER" id="PTHR43908">
    <property type="entry name" value="AT29763P-RELATED"/>
    <property type="match status" value="1"/>
</dbReference>
<gene>
    <name evidence="5" type="ORF">KFE25_009232</name>
</gene>
<feature type="transmembrane region" description="Helical" evidence="3">
    <location>
        <begin position="231"/>
        <end position="252"/>
    </location>
</feature>
<dbReference type="PROSITE" id="PS50005">
    <property type="entry name" value="TPR"/>
    <property type="match status" value="1"/>
</dbReference>
<feature type="domain" description="J" evidence="4">
    <location>
        <begin position="414"/>
        <end position="478"/>
    </location>
</feature>
<feature type="region of interest" description="Disordered" evidence="2">
    <location>
        <begin position="62"/>
        <end position="122"/>
    </location>
</feature>
<feature type="compositionally biased region" description="Basic and acidic residues" evidence="2">
    <location>
        <begin position="528"/>
        <end position="544"/>
    </location>
</feature>
<organism evidence="5 6">
    <name type="scientific">Diacronema lutheri</name>
    <name type="common">Unicellular marine alga</name>
    <name type="synonym">Monochrysis lutheri</name>
    <dbReference type="NCBI Taxonomy" id="2081491"/>
    <lineage>
        <taxon>Eukaryota</taxon>
        <taxon>Haptista</taxon>
        <taxon>Haptophyta</taxon>
        <taxon>Pavlovophyceae</taxon>
        <taxon>Pavlovales</taxon>
        <taxon>Pavlovaceae</taxon>
        <taxon>Diacronema</taxon>
    </lineage>
</organism>
<feature type="transmembrane region" description="Helical" evidence="3">
    <location>
        <begin position="359"/>
        <end position="379"/>
    </location>
</feature>
<reference evidence="5" key="1">
    <citation type="submission" date="2021-05" db="EMBL/GenBank/DDBJ databases">
        <title>The genome of the haptophyte Pavlova lutheri (Diacronema luteri, Pavlovales) - a model for lipid biosynthesis in eukaryotic algae.</title>
        <authorList>
            <person name="Hulatt C.J."/>
            <person name="Posewitz M.C."/>
        </authorList>
    </citation>
    <scope>NUCLEOTIDE SEQUENCE</scope>
    <source>
        <strain evidence="5">NIVA-4/92</strain>
    </source>
</reference>
<feature type="compositionally biased region" description="Basic and acidic residues" evidence="2">
    <location>
        <begin position="64"/>
        <end position="78"/>
    </location>
</feature>
<keyword evidence="6" id="KW-1185">Reference proteome</keyword>
<keyword evidence="3" id="KW-0472">Membrane</keyword>
<dbReference type="Pfam" id="PF00226">
    <property type="entry name" value="DnaJ"/>
    <property type="match status" value="1"/>
</dbReference>
<feature type="transmembrane region" description="Helical" evidence="3">
    <location>
        <begin position="288"/>
        <end position="311"/>
    </location>
</feature>
<evidence type="ECO:0000313" key="6">
    <source>
        <dbReference type="Proteomes" id="UP000751190"/>
    </source>
</evidence>
<keyword evidence="3" id="KW-1133">Transmembrane helix</keyword>
<dbReference type="InterPro" id="IPR051100">
    <property type="entry name" value="DnaJ_subfamily_B/C"/>
</dbReference>
<feature type="compositionally biased region" description="Low complexity" evidence="2">
    <location>
        <begin position="546"/>
        <end position="555"/>
    </location>
</feature>
<feature type="region of interest" description="Disordered" evidence="2">
    <location>
        <begin position="484"/>
        <end position="571"/>
    </location>
</feature>
<evidence type="ECO:0000313" key="5">
    <source>
        <dbReference type="EMBL" id="KAG8470811.1"/>
    </source>
</evidence>
<accession>A0A8J6CH55</accession>
<keyword evidence="3" id="KW-0812">Transmembrane</keyword>